<proteinExistence type="predicted"/>
<dbReference type="CTD" id="66058817"/>
<dbReference type="AlphaFoldDB" id="A0A4E9FKF0"/>
<protein>
    <submittedName>
        <fullName evidence="1 3">Uncharacterized protein</fullName>
    </submittedName>
</protein>
<reference evidence="3" key="3">
    <citation type="submission" date="2019-12" db="UniProtKB">
        <authorList>
            <consortium name="WormBaseParasite"/>
        </authorList>
    </citation>
    <scope>IDENTIFICATION</scope>
</reference>
<evidence type="ECO:0000313" key="3">
    <source>
        <dbReference type="WBParaSite" id="Bm17494.1"/>
    </source>
</evidence>
<organism evidence="1">
    <name type="scientific">Brugia malayi</name>
    <name type="common">Filarial nematode worm</name>
    <dbReference type="NCBI Taxonomy" id="6279"/>
    <lineage>
        <taxon>Eukaryota</taxon>
        <taxon>Metazoa</taxon>
        <taxon>Ecdysozoa</taxon>
        <taxon>Nematoda</taxon>
        <taxon>Chromadorea</taxon>
        <taxon>Rhabditida</taxon>
        <taxon>Spirurina</taxon>
        <taxon>Spiruromorpha</taxon>
        <taxon>Filarioidea</taxon>
        <taxon>Onchocercidae</taxon>
        <taxon>Brugia</taxon>
    </lineage>
</organism>
<dbReference type="KEGG" id="bmy:BM_BM17494"/>
<name>A0A4E9FKF0_BRUMA</name>
<accession>A0A5S6PDM0</accession>
<dbReference type="GeneID" id="66058817"/>
<sequence length="45" mass="4944">MCGHVNERRVGKEEDTYHSRPLILLGSSHLANLLVPVSALHPPAQ</sequence>
<keyword evidence="2" id="KW-1185">Reference proteome</keyword>
<dbReference type="WBParaSite" id="Bm17494.1">
    <property type="protein sequence ID" value="Bm17494.1"/>
    <property type="gene ID" value="WBGene00268637"/>
</dbReference>
<evidence type="ECO:0000313" key="2">
    <source>
        <dbReference type="Proteomes" id="UP000006672"/>
    </source>
</evidence>
<dbReference type="RefSeq" id="XP_042934417.1">
    <property type="nucleotide sequence ID" value="XM_043078483.1"/>
</dbReference>
<dbReference type="Proteomes" id="UP000006672">
    <property type="component" value="Unassembled WGS sequence"/>
</dbReference>
<gene>
    <name evidence="1 3" type="primary">Bm17494</name>
    <name evidence="1" type="ORF">BM_BM17494</name>
</gene>
<reference evidence="1" key="2">
    <citation type="submission" date="2019-04" db="EMBL/GenBank/DDBJ databases">
        <authorList>
            <person name="Howe K."/>
            <person name="Paulini M."/>
            <person name="Williams G."/>
        </authorList>
    </citation>
    <scope>NUCLEOTIDE SEQUENCE [LARGE SCALE GENOMIC DNA]</scope>
    <source>
        <strain evidence="1">FR3</strain>
    </source>
</reference>
<accession>A0A4E9FKF0</accession>
<reference evidence="2" key="1">
    <citation type="journal article" date="2007" name="Science">
        <title>Draft genome of the filarial nematode parasite Brugia malayi.</title>
        <authorList>
            <person name="Ghedin E."/>
            <person name="Wang S."/>
            <person name="Spiro D."/>
            <person name="Caler E."/>
            <person name="Zhao Q."/>
            <person name="Crabtree J."/>
            <person name="Allen J.E."/>
            <person name="Delcher A.L."/>
            <person name="Guiliano D.B."/>
            <person name="Miranda-Saavedra D."/>
            <person name="Angiuoli S.V."/>
            <person name="Creasy T."/>
            <person name="Amedeo P."/>
            <person name="Haas B."/>
            <person name="El-Sayed N.M."/>
            <person name="Wortman J.R."/>
            <person name="Feldblyum T."/>
            <person name="Tallon L."/>
            <person name="Schatz M."/>
            <person name="Shumway M."/>
            <person name="Koo H."/>
            <person name="Salzberg S.L."/>
            <person name="Schobel S."/>
            <person name="Pertea M."/>
            <person name="Pop M."/>
            <person name="White O."/>
            <person name="Barton G.J."/>
            <person name="Carlow C.K."/>
            <person name="Crawford M.J."/>
            <person name="Daub J."/>
            <person name="Dimmic M.W."/>
            <person name="Estes C.F."/>
            <person name="Foster J.M."/>
            <person name="Ganatra M."/>
            <person name="Gregory W.F."/>
            <person name="Johnson N.M."/>
            <person name="Jin J."/>
            <person name="Komuniecki R."/>
            <person name="Korf I."/>
            <person name="Kumar S."/>
            <person name="Laney S."/>
            <person name="Li B.W."/>
            <person name="Li W."/>
            <person name="Lindblom T.H."/>
            <person name="Lustigman S."/>
            <person name="Ma D."/>
            <person name="Maina C.V."/>
            <person name="Martin D.M."/>
            <person name="McCarter J.P."/>
            <person name="McReynolds L."/>
            <person name="Mitreva M."/>
            <person name="Nutman T.B."/>
            <person name="Parkinson J."/>
            <person name="Peregrin-Alvarez J.M."/>
            <person name="Poole C."/>
            <person name="Ren Q."/>
            <person name="Saunders L."/>
            <person name="Sluder A.E."/>
            <person name="Smith K."/>
            <person name="Stanke M."/>
            <person name="Unnasch T.R."/>
            <person name="Ware J."/>
            <person name="Wei A.D."/>
            <person name="Weil G."/>
            <person name="Williams D.J."/>
            <person name="Zhang Y."/>
            <person name="Williams S.A."/>
            <person name="Fraser-Liggett C."/>
            <person name="Slatko B."/>
            <person name="Blaxter M.L."/>
            <person name="Scott A.L."/>
        </authorList>
    </citation>
    <scope>NUCLEOTIDE SEQUENCE</scope>
    <source>
        <strain evidence="2">FR3</strain>
    </source>
</reference>
<evidence type="ECO:0000313" key="1">
    <source>
        <dbReference type="EMBL" id="VIO93623.1"/>
    </source>
</evidence>
<dbReference type="EMBL" id="CAAKNF010000193">
    <property type="protein sequence ID" value="VIO93623.1"/>
    <property type="molecule type" value="Genomic_DNA"/>
</dbReference>